<evidence type="ECO:0000313" key="1">
    <source>
        <dbReference type="EMBL" id="OEG12313.1"/>
    </source>
</evidence>
<proteinExistence type="predicted"/>
<dbReference type="AlphaFoldDB" id="A0A1E5GHV4"/>
<organism evidence="1 2">
    <name type="scientific">Enterococcus termitis</name>
    <dbReference type="NCBI Taxonomy" id="332950"/>
    <lineage>
        <taxon>Bacteria</taxon>
        <taxon>Bacillati</taxon>
        <taxon>Bacillota</taxon>
        <taxon>Bacilli</taxon>
        <taxon>Lactobacillales</taxon>
        <taxon>Enterococcaceae</taxon>
        <taxon>Enterococcus</taxon>
    </lineage>
</organism>
<comment type="caution">
    <text evidence="1">The sequence shown here is derived from an EMBL/GenBank/DDBJ whole genome shotgun (WGS) entry which is preliminary data.</text>
</comment>
<dbReference type="EMBL" id="MIJY01000034">
    <property type="protein sequence ID" value="OEG12313.1"/>
    <property type="molecule type" value="Genomic_DNA"/>
</dbReference>
<dbReference type="RefSeq" id="WP_069664018.1">
    <property type="nucleotide sequence ID" value="NZ_JBHUJJ010000001.1"/>
</dbReference>
<dbReference type="Proteomes" id="UP000095094">
    <property type="component" value="Unassembled WGS sequence"/>
</dbReference>
<gene>
    <name evidence="1" type="ORF">BCR25_07160</name>
</gene>
<evidence type="ECO:0000313" key="2">
    <source>
        <dbReference type="Proteomes" id="UP000095094"/>
    </source>
</evidence>
<accession>A0A1E5GHV4</accession>
<dbReference type="OrthoDB" id="1098472at2"/>
<reference evidence="2" key="1">
    <citation type="submission" date="2016-09" db="EMBL/GenBank/DDBJ databases">
        <authorList>
            <person name="Gulvik C.A."/>
        </authorList>
    </citation>
    <scope>NUCLEOTIDE SEQUENCE [LARGE SCALE GENOMIC DNA]</scope>
    <source>
        <strain evidence="2">LMG 8895</strain>
    </source>
</reference>
<protein>
    <submittedName>
        <fullName evidence="1">Uncharacterized protein</fullName>
    </submittedName>
</protein>
<sequence length="146" mass="16844">MKDKLKSLINKSVVKSSAGGAAGSILFIEFEDTSYLFIWCTWRIEDEENVVVTSSDTILPTESNSSPNGFIGEKSPILEGRKLINFNLTPQYDLEMLFDDEYKLRIFCDIGHSRENYNINWELNIPTENISIEINNHFEEHKAQYE</sequence>
<keyword evidence="2" id="KW-1185">Reference proteome</keyword>
<name>A0A1E5GHV4_9ENTE</name>